<evidence type="ECO:0000256" key="1">
    <source>
        <dbReference type="ARBA" id="ARBA00022723"/>
    </source>
</evidence>
<dbReference type="InterPro" id="IPR013083">
    <property type="entry name" value="Znf_RING/FYVE/PHD"/>
</dbReference>
<dbReference type="InterPro" id="IPR026153">
    <property type="entry name" value="Treslin"/>
</dbReference>
<dbReference type="GO" id="GO:0033314">
    <property type="term" value="P:mitotic DNA replication checkpoint signaling"/>
    <property type="evidence" value="ECO:0007669"/>
    <property type="project" value="InterPro"/>
</dbReference>
<dbReference type="SMART" id="SM00184">
    <property type="entry name" value="RING"/>
    <property type="match status" value="1"/>
</dbReference>
<dbReference type="InterPro" id="IPR015943">
    <property type="entry name" value="WD40/YVTN_repeat-like_dom_sf"/>
</dbReference>
<dbReference type="GO" id="GO:0005634">
    <property type="term" value="C:nucleus"/>
    <property type="evidence" value="ECO:0007669"/>
    <property type="project" value="InterPro"/>
</dbReference>
<comment type="caution">
    <text evidence="8">The sequence shown here is derived from an EMBL/GenBank/DDBJ whole genome shotgun (WGS) entry which is preliminary data.</text>
</comment>
<keyword evidence="5" id="KW-0175">Coiled coil</keyword>
<dbReference type="InterPro" id="IPR001680">
    <property type="entry name" value="WD40_rpt"/>
</dbReference>
<keyword evidence="1" id="KW-0479">Metal-binding</keyword>
<dbReference type="Pfam" id="PF13639">
    <property type="entry name" value="zf-RING_2"/>
    <property type="match status" value="1"/>
</dbReference>
<name>A0AAE0QNG7_9TELE</name>
<evidence type="ECO:0000256" key="6">
    <source>
        <dbReference type="SAM" id="MobiDB-lite"/>
    </source>
</evidence>
<reference evidence="8" key="1">
    <citation type="submission" date="2023-06" db="EMBL/GenBank/DDBJ databases">
        <title>Male Hemibagrus guttatus genome.</title>
        <authorList>
            <person name="Bian C."/>
        </authorList>
    </citation>
    <scope>NUCLEOTIDE SEQUENCE</scope>
    <source>
        <strain evidence="8">Male_cb2023</strain>
        <tissue evidence="8">Muscle</tissue>
    </source>
</reference>
<sequence length="1830" mass="202847">MMAAHNVVFAIDVDYRPEDPSISRDLYLSYLKQWILKVLLFLGSKYGFENVRWGYKFFHSRTVKSASLLTRGTDFKELHEKAFSDFEGEFVHKVGANEISSEEKHRLRPSPAICVQNTLKEILLDFSPLCQQVNHEADDYTGMKTVMEALQPVAGKVIPVLMPGMKLKHKDPNPCIRDNKGVLAFPTGSSTGYVLSSEKTYKRAFPTLAGTLCWGTEEDKQTCSVSMEPVACRQRQLRAPVEVTLRSVLQGLDNCCLKQSASEYWVLFCPQKSEQNQVAVQSLFKELFILASDMLAEVSEGGQVHSAVLSVLSSDMALLTVLHSEEPLSMCLVPSETTDFPDASDLPDIVSSVLKDLMEDEDTSEQPSPHQIPEWATQELQQSIKLTTELTEGWFPLSDQSGISCHLMESMRLLHAAPEKQEDDTHVQELTNSLAELYQNNKEGSSSVSKGKKRGTQRTPVRQKMKTMSRSLQMLNVARFNVKAQKNQTETDSSSTTKGTEKRSKRCSSERTRPGPMYFKNEEELLSHLNLRYQQAVEDKSIALITQVQDLLSVVETFIKNNVDKGPSLNIFKKDLLKSVQSIRHIYGSTADSESKIRDCQLQVVLRLELCKSLTSEDQDDVEQMVEEVAGMLRVISLTKDPVYLSKFMQEEVVPLYLTSIPKVLADVYHSLGTQLPEVLVAVLPADFFSDDSMAKESVSVSPAPLSTTQSLVSSVGDRLEELRKRSAKKRRTSMLTRHKSMTEAPQNLRQIEMPRKSTRHAKTKECIPPEKLNVGEVTKVRRNLFNQETMSSKKAKMPRSQSVSAVDIMKKRKRSQVEDGQHTLLTKKVSETPLHKQVSNRLLHRQRNSRNSGDSDMVIVEESPVKLATDLRRSPRIKKLARRHSSVFYSSSQPRSRNLDRALSSSQLPVSESKGGINIKAVKSPMRLLFGAAESPARPSTSRSIFKDTEVGRLGSTDSVFESRGRSTPENFRTWPRKKRARIGLSGTKETKEGAEILEDPELDGVFRLPGAEEPKEFRDAPAFKYTLGIPSKLCSSEEMDWAESVVQNCDKTDSMKCDEFSWISGGGSLGSVVTPPHSKVKKPVSASGIFALTQSPLLYKGKKGSVTKETTQCDVMLEQEGVIPKLFPQSWEHEIVQNVFMEDMEVDMQFRAGPVIIPDSGSSTEVEEDEEPVRRPEAGSTVPITRPRLAATQIVRRRRARAGLRFQYSTQTAHLNRGPLDFLLRVATGRDIEALSGSTDEVSDSEEEGQNGEIPGPVPVADVRAILNTSQPASLVTPPLQQSSATEPTVSAEAVSPEPLAQSEERADSAPAEATKGASLPAAGAENDGEGETCSICFEPWTTSGEHRLATLRCGHLFGFTCIDRWLKGQGAKCPQCNKKAKRADIVLLYAHKLRAVDNTEQESLKRSLEQEQSLRRKAELESAQCRLQLQVATDECGKLRKEVQELRRLMAQTPSSSTQSQTSALSLSQRLESSNRGNYVFSKAVLVSQAGGCRVLSYCAPLSCLLASQPSPHASLVPGFGVKKISTVNLKASHYVPIHTKQIRGLAFNRQQDGLLLSAAFDNTIKLTSLFTNTVVQAYNAGKPVWSCCWCHDNNNYIYAGLSNGSVRVYDTRDTSTHVQELAPFRSSCPVVSLSYLPRAASSLFPCGGLIAGSLEGGCFWEQVDGTTYRQHILPLESGGCTDIQVEPESRHCLVTYRPGRTNPSLRCVLMELNRSPHQDSAQNPVCSCSPVQTFTAGSSSKLLTKNAVFKSPANDSTLVCAGDEGSNSTMVWDASRGALLQKLPADIPVMDICPFETNQEHYLASLTEKMIKIYKWEQSGSERVSF</sequence>
<keyword evidence="3" id="KW-0862">Zinc</keyword>
<dbReference type="GO" id="GO:0008270">
    <property type="term" value="F:zinc ion binding"/>
    <property type="evidence" value="ECO:0007669"/>
    <property type="project" value="UniProtKB-KW"/>
</dbReference>
<dbReference type="PANTHER" id="PTHR21556:SF2">
    <property type="entry name" value="TRESLIN"/>
    <property type="match status" value="1"/>
</dbReference>
<feature type="compositionally biased region" description="Basic residues" evidence="6">
    <location>
        <begin position="450"/>
        <end position="467"/>
    </location>
</feature>
<dbReference type="Gene3D" id="3.30.40.10">
    <property type="entry name" value="Zinc/RING finger domain, C3HC4 (zinc finger)"/>
    <property type="match status" value="1"/>
</dbReference>
<dbReference type="SUPFAM" id="SSF57850">
    <property type="entry name" value="RING/U-box"/>
    <property type="match status" value="1"/>
</dbReference>
<keyword evidence="2 4" id="KW-0863">Zinc-finger</keyword>
<feature type="domain" description="RING-type" evidence="7">
    <location>
        <begin position="1336"/>
        <end position="1380"/>
    </location>
</feature>
<feature type="compositionally biased region" description="Acidic residues" evidence="6">
    <location>
        <begin position="1243"/>
        <end position="1252"/>
    </location>
</feature>
<dbReference type="CDD" id="cd16450">
    <property type="entry name" value="mRING-C3HGC3_RFWD3"/>
    <property type="match status" value="1"/>
</dbReference>
<dbReference type="Pfam" id="PF21854">
    <property type="entry name" value="Treslin_N"/>
    <property type="match status" value="1"/>
</dbReference>
<evidence type="ECO:0000256" key="5">
    <source>
        <dbReference type="SAM" id="Coils"/>
    </source>
</evidence>
<feature type="compositionally biased region" description="Basic and acidic residues" evidence="6">
    <location>
        <begin position="499"/>
        <end position="513"/>
    </location>
</feature>
<dbReference type="InterPro" id="IPR036322">
    <property type="entry name" value="WD40_repeat_dom_sf"/>
</dbReference>
<dbReference type="Proteomes" id="UP001274896">
    <property type="component" value="Unassembled WGS sequence"/>
</dbReference>
<evidence type="ECO:0000256" key="2">
    <source>
        <dbReference type="ARBA" id="ARBA00022771"/>
    </source>
</evidence>
<feature type="region of interest" description="Disordered" evidence="6">
    <location>
        <begin position="1237"/>
        <end position="1260"/>
    </location>
</feature>
<dbReference type="PANTHER" id="PTHR21556">
    <property type="entry name" value="TRESLIN"/>
    <property type="match status" value="1"/>
</dbReference>
<feature type="region of interest" description="Disordered" evidence="6">
    <location>
        <begin position="1157"/>
        <end position="1182"/>
    </location>
</feature>
<evidence type="ECO:0000256" key="4">
    <source>
        <dbReference type="PROSITE-ProRule" id="PRU00175"/>
    </source>
</evidence>
<dbReference type="Pfam" id="PF21855">
    <property type="entry name" value="Treslin_STD"/>
    <property type="match status" value="1"/>
</dbReference>
<dbReference type="GO" id="GO:0030174">
    <property type="term" value="P:regulation of DNA-templated DNA replication initiation"/>
    <property type="evidence" value="ECO:0007669"/>
    <property type="project" value="TreeGrafter"/>
</dbReference>
<evidence type="ECO:0000313" key="9">
    <source>
        <dbReference type="Proteomes" id="UP001274896"/>
    </source>
</evidence>
<feature type="region of interest" description="Disordered" evidence="6">
    <location>
        <begin position="481"/>
        <end position="516"/>
    </location>
</feature>
<dbReference type="GO" id="GO:0010212">
    <property type="term" value="P:response to ionizing radiation"/>
    <property type="evidence" value="ECO:0007669"/>
    <property type="project" value="InterPro"/>
</dbReference>
<feature type="compositionally biased region" description="Polar residues" evidence="6">
    <location>
        <begin position="1276"/>
        <end position="1291"/>
    </location>
</feature>
<dbReference type="GO" id="GO:0006260">
    <property type="term" value="P:DNA replication"/>
    <property type="evidence" value="ECO:0007669"/>
    <property type="project" value="InterPro"/>
</dbReference>
<feature type="region of interest" description="Disordered" evidence="6">
    <location>
        <begin position="889"/>
        <end position="912"/>
    </location>
</feature>
<dbReference type="GO" id="GO:0007095">
    <property type="term" value="P:mitotic G2 DNA damage checkpoint signaling"/>
    <property type="evidence" value="ECO:0007669"/>
    <property type="project" value="TreeGrafter"/>
</dbReference>
<keyword evidence="9" id="KW-1185">Reference proteome</keyword>
<feature type="coiled-coil region" evidence="5">
    <location>
        <begin position="1404"/>
        <end position="1452"/>
    </location>
</feature>
<evidence type="ECO:0000259" key="7">
    <source>
        <dbReference type="PROSITE" id="PS50089"/>
    </source>
</evidence>
<gene>
    <name evidence="8" type="ORF">QTP70_017774</name>
</gene>
<accession>A0AAE0QNG7</accession>
<feature type="region of interest" description="Disordered" evidence="6">
    <location>
        <begin position="790"/>
        <end position="820"/>
    </location>
</feature>
<evidence type="ECO:0000256" key="3">
    <source>
        <dbReference type="ARBA" id="ARBA00022833"/>
    </source>
</evidence>
<dbReference type="EMBL" id="JAUCMX010000013">
    <property type="protein sequence ID" value="KAK3526221.1"/>
    <property type="molecule type" value="Genomic_DNA"/>
</dbReference>
<dbReference type="Pfam" id="PF23419">
    <property type="entry name" value="WD40_RFWD3"/>
    <property type="match status" value="1"/>
</dbReference>
<feature type="region of interest" description="Disordered" evidence="6">
    <location>
        <begin position="438"/>
        <end position="467"/>
    </location>
</feature>
<dbReference type="SUPFAM" id="SSF50978">
    <property type="entry name" value="WD40 repeat-like"/>
    <property type="match status" value="1"/>
</dbReference>
<dbReference type="Gene3D" id="2.130.10.10">
    <property type="entry name" value="YVTN repeat-like/Quinoprotein amine dehydrogenase"/>
    <property type="match status" value="1"/>
</dbReference>
<proteinExistence type="predicted"/>
<dbReference type="InterPro" id="IPR056527">
    <property type="entry name" value="WD40_RFWD3"/>
</dbReference>
<evidence type="ECO:0000313" key="8">
    <source>
        <dbReference type="EMBL" id="KAK3526221.1"/>
    </source>
</evidence>
<dbReference type="InterPro" id="IPR053920">
    <property type="entry name" value="Treslin_STD"/>
</dbReference>
<dbReference type="InterPro" id="IPR053919">
    <property type="entry name" value="Treslin_N"/>
</dbReference>
<organism evidence="8 9">
    <name type="scientific">Hemibagrus guttatus</name>
    <dbReference type="NCBI Taxonomy" id="175788"/>
    <lineage>
        <taxon>Eukaryota</taxon>
        <taxon>Metazoa</taxon>
        <taxon>Chordata</taxon>
        <taxon>Craniata</taxon>
        <taxon>Vertebrata</taxon>
        <taxon>Euteleostomi</taxon>
        <taxon>Actinopterygii</taxon>
        <taxon>Neopterygii</taxon>
        <taxon>Teleostei</taxon>
        <taxon>Ostariophysi</taxon>
        <taxon>Siluriformes</taxon>
        <taxon>Bagridae</taxon>
        <taxon>Hemibagrus</taxon>
    </lineage>
</organism>
<dbReference type="Pfam" id="PF15292">
    <property type="entry name" value="Treslin_M"/>
    <property type="match status" value="1"/>
</dbReference>
<feature type="region of interest" description="Disordered" evidence="6">
    <location>
        <begin position="1276"/>
        <end position="1332"/>
    </location>
</feature>
<feature type="compositionally biased region" description="Polar residues" evidence="6">
    <location>
        <begin position="484"/>
        <end position="498"/>
    </location>
</feature>
<dbReference type="SMART" id="SM00320">
    <property type="entry name" value="WD40"/>
    <property type="match status" value="3"/>
</dbReference>
<dbReference type="InterPro" id="IPR032746">
    <property type="entry name" value="Treslin_M"/>
</dbReference>
<dbReference type="InterPro" id="IPR001841">
    <property type="entry name" value="Znf_RING"/>
</dbReference>
<dbReference type="PROSITE" id="PS50089">
    <property type="entry name" value="ZF_RING_2"/>
    <property type="match status" value="1"/>
</dbReference>
<protein>
    <recommendedName>
        <fullName evidence="7">RING-type domain-containing protein</fullName>
    </recommendedName>
</protein>
<dbReference type="GO" id="GO:0003682">
    <property type="term" value="F:chromatin binding"/>
    <property type="evidence" value="ECO:0007669"/>
    <property type="project" value="TreeGrafter"/>
</dbReference>